<accession>A0ABS9CF05</accession>
<evidence type="ECO:0000313" key="2">
    <source>
        <dbReference type="Proteomes" id="UP001200470"/>
    </source>
</evidence>
<reference evidence="1 2" key="1">
    <citation type="submission" date="2020-12" db="EMBL/GenBank/DDBJ databases">
        <title>Whole genome sequences of gut porcine anaerobes.</title>
        <authorList>
            <person name="Kubasova T."/>
            <person name="Jahodarova E."/>
            <person name="Rychlik I."/>
        </authorList>
    </citation>
    <scope>NUCLEOTIDE SEQUENCE [LARGE SCALE GENOMIC DNA]</scope>
    <source>
        <strain evidence="1 2">An925</strain>
    </source>
</reference>
<keyword evidence="2" id="KW-1185">Reference proteome</keyword>
<protein>
    <recommendedName>
        <fullName evidence="3">CopG family transcriptional regulator</fullName>
    </recommendedName>
</protein>
<dbReference type="EMBL" id="JADYTN010000005">
    <property type="protein sequence ID" value="MCF2563155.1"/>
    <property type="molecule type" value="Genomic_DNA"/>
</dbReference>
<evidence type="ECO:0008006" key="3">
    <source>
        <dbReference type="Google" id="ProtNLM"/>
    </source>
</evidence>
<sequence>MRRKVIDIKPDTFRGLSVIAASRGTNLKRFIERSLDELVESYDDATIYRYLQQTDPEGMEMLSEDEQAAFEKKYGL</sequence>
<gene>
    <name evidence="1" type="ORF">I6E12_03390</name>
</gene>
<proteinExistence type="predicted"/>
<dbReference type="Proteomes" id="UP001200470">
    <property type="component" value="Unassembled WGS sequence"/>
</dbReference>
<comment type="caution">
    <text evidence="1">The sequence shown here is derived from an EMBL/GenBank/DDBJ whole genome shotgun (WGS) entry which is preliminary data.</text>
</comment>
<organism evidence="1 2">
    <name type="scientific">Xylanibacter brevis</name>
    <dbReference type="NCBI Taxonomy" id="83231"/>
    <lineage>
        <taxon>Bacteria</taxon>
        <taxon>Pseudomonadati</taxon>
        <taxon>Bacteroidota</taxon>
        <taxon>Bacteroidia</taxon>
        <taxon>Bacteroidales</taxon>
        <taxon>Prevotellaceae</taxon>
        <taxon>Xylanibacter</taxon>
    </lineage>
</organism>
<name>A0ABS9CF05_9BACT</name>
<evidence type="ECO:0000313" key="1">
    <source>
        <dbReference type="EMBL" id="MCF2563155.1"/>
    </source>
</evidence>